<dbReference type="Pfam" id="PF23262">
    <property type="entry name" value="NFD4_C"/>
    <property type="match status" value="1"/>
</dbReference>
<dbReference type="Proteomes" id="UP000734854">
    <property type="component" value="Unassembled WGS sequence"/>
</dbReference>
<keyword evidence="2 6" id="KW-0812">Transmembrane</keyword>
<keyword evidence="4 6" id="KW-0472">Membrane</keyword>
<feature type="transmembrane region" description="Helical" evidence="6">
    <location>
        <begin position="260"/>
        <end position="279"/>
    </location>
</feature>
<evidence type="ECO:0000259" key="8">
    <source>
        <dbReference type="Pfam" id="PF23262"/>
    </source>
</evidence>
<evidence type="ECO:0000256" key="5">
    <source>
        <dbReference type="SAM" id="MobiDB-lite"/>
    </source>
</evidence>
<feature type="transmembrane region" description="Helical" evidence="6">
    <location>
        <begin position="192"/>
        <end position="215"/>
    </location>
</feature>
<dbReference type="FunFam" id="1.20.1250.20:FF:000446">
    <property type="entry name" value="Nodulin family protein"/>
    <property type="match status" value="1"/>
</dbReference>
<dbReference type="EMBL" id="JACMSC010000016">
    <property type="protein sequence ID" value="KAG6484287.1"/>
    <property type="molecule type" value="Genomic_DNA"/>
</dbReference>
<dbReference type="PANTHER" id="PTHR21576:SF84">
    <property type="entry name" value="FAMILY PROTEIN, PUTATIVE, EXPRESSED-RELATED"/>
    <property type="match status" value="1"/>
</dbReference>
<dbReference type="CDD" id="cd17354">
    <property type="entry name" value="MFS_Mch1p_like"/>
    <property type="match status" value="1"/>
</dbReference>
<keyword evidence="10" id="KW-1185">Reference proteome</keyword>
<name>A0A8J5F778_ZINOF</name>
<dbReference type="OrthoDB" id="410267at2759"/>
<proteinExistence type="predicted"/>
<feature type="transmembrane region" description="Helical" evidence="6">
    <location>
        <begin position="538"/>
        <end position="559"/>
    </location>
</feature>
<feature type="transmembrane region" description="Helical" evidence="6">
    <location>
        <begin position="450"/>
        <end position="472"/>
    </location>
</feature>
<feature type="transmembrane region" description="Helical" evidence="6">
    <location>
        <begin position="96"/>
        <end position="117"/>
    </location>
</feature>
<protein>
    <recommendedName>
        <fullName evidence="11">Nodulin-like domain-containing protein</fullName>
    </recommendedName>
</protein>
<dbReference type="InterPro" id="IPR056555">
    <property type="entry name" value="NFD4_C"/>
</dbReference>
<accession>A0A8J5F778</accession>
<evidence type="ECO:0000259" key="7">
    <source>
        <dbReference type="Pfam" id="PF06813"/>
    </source>
</evidence>
<gene>
    <name evidence="9" type="ORF">ZIOFF_061083</name>
</gene>
<comment type="subcellular location">
    <subcellularLocation>
        <location evidence="1">Membrane</location>
        <topology evidence="1">Multi-pass membrane protein</topology>
    </subcellularLocation>
</comment>
<feature type="transmembrane region" description="Helical" evidence="6">
    <location>
        <begin position="425"/>
        <end position="444"/>
    </location>
</feature>
<evidence type="ECO:0000256" key="3">
    <source>
        <dbReference type="ARBA" id="ARBA00022989"/>
    </source>
</evidence>
<sequence>MGVSSGCAAASGGDGLKLELFRFLVQVVRGRWFMFFSSFLIMAAAGATYIFSIYSKDIKTSLGYDQSTLNTLSFFKDLGANVGILSGLINEVTPPWVVLSLGAAMNLFGYLMIYLAITGRTAPPPVWLMCLYICVGANSQTFANTGALVTCVKNFPDHRGIVLGLLKGFVGLSGAIITQLYYAIYFDDSKSLVLLVAWLPAAISIVFVHTIRIMSVAASPPGKTPRAFYYFLYISLALAAYLLVAIVVEKSAGNFSRSEYSASATVAILLLLLPLVVVVKQELNIFNRRKHELQNSAPIDITVQKPSPVTVPKISPTAAAEKETGGAVVRCVSEMFRPPERGEDYSILQALVSVDMLVLFFATICGVGGTLTAIDNMGQIGESLGYPKQSIGTFVSLISIWNYAGRVTSGFASEILLTKFKFPRPLMLTAVLLLSCVGHLLIAFGVPNSLYFASVVIGFCFGAQWPLLFAIISEIFGLKYYSTLYNFGGAASPLGSYLLNVRVAGHLYDVEARKQRTLAGGTGDDRDLTCVGVECYKMSFLIITAVTVVGAAVSLVLVWRTKEFYKGDIYAKFREQREAAEQEMAMGGFSFEGEHHDSERKKKAALAPAPAPAPEEESHRNGKPVN</sequence>
<feature type="region of interest" description="Disordered" evidence="5">
    <location>
        <begin position="587"/>
        <end position="626"/>
    </location>
</feature>
<evidence type="ECO:0008006" key="11">
    <source>
        <dbReference type="Google" id="ProtNLM"/>
    </source>
</evidence>
<feature type="transmembrane region" description="Helical" evidence="6">
    <location>
        <begin position="162"/>
        <end position="186"/>
    </location>
</feature>
<dbReference type="GO" id="GO:0016020">
    <property type="term" value="C:membrane"/>
    <property type="evidence" value="ECO:0007669"/>
    <property type="project" value="UniProtKB-SubCell"/>
</dbReference>
<evidence type="ECO:0000256" key="6">
    <source>
        <dbReference type="SAM" id="Phobius"/>
    </source>
</evidence>
<feature type="transmembrane region" description="Helical" evidence="6">
    <location>
        <begin position="347"/>
        <end position="374"/>
    </location>
</feature>
<evidence type="ECO:0000256" key="1">
    <source>
        <dbReference type="ARBA" id="ARBA00004141"/>
    </source>
</evidence>
<dbReference type="AlphaFoldDB" id="A0A8J5F778"/>
<evidence type="ECO:0000256" key="2">
    <source>
        <dbReference type="ARBA" id="ARBA00022692"/>
    </source>
</evidence>
<dbReference type="InterPro" id="IPR010658">
    <property type="entry name" value="Nodulin-like"/>
</dbReference>
<feature type="transmembrane region" description="Helical" evidence="6">
    <location>
        <begin position="32"/>
        <end position="54"/>
    </location>
</feature>
<evidence type="ECO:0000256" key="4">
    <source>
        <dbReference type="ARBA" id="ARBA00023136"/>
    </source>
</evidence>
<comment type="caution">
    <text evidence="9">The sequence shown here is derived from an EMBL/GenBank/DDBJ whole genome shotgun (WGS) entry which is preliminary data.</text>
</comment>
<feature type="domain" description="NFD4 C-terminal" evidence="8">
    <location>
        <begin position="355"/>
        <end position="565"/>
    </location>
</feature>
<feature type="domain" description="Nodulin-like" evidence="7">
    <location>
        <begin position="31"/>
        <end position="279"/>
    </location>
</feature>
<evidence type="ECO:0000313" key="9">
    <source>
        <dbReference type="EMBL" id="KAG6484287.1"/>
    </source>
</evidence>
<organism evidence="9 10">
    <name type="scientific">Zingiber officinale</name>
    <name type="common">Ginger</name>
    <name type="synonym">Amomum zingiber</name>
    <dbReference type="NCBI Taxonomy" id="94328"/>
    <lineage>
        <taxon>Eukaryota</taxon>
        <taxon>Viridiplantae</taxon>
        <taxon>Streptophyta</taxon>
        <taxon>Embryophyta</taxon>
        <taxon>Tracheophyta</taxon>
        <taxon>Spermatophyta</taxon>
        <taxon>Magnoliopsida</taxon>
        <taxon>Liliopsida</taxon>
        <taxon>Zingiberales</taxon>
        <taxon>Zingiberaceae</taxon>
        <taxon>Zingiber</taxon>
    </lineage>
</organism>
<reference evidence="9 10" key="1">
    <citation type="submission" date="2020-08" db="EMBL/GenBank/DDBJ databases">
        <title>Plant Genome Project.</title>
        <authorList>
            <person name="Zhang R.-G."/>
        </authorList>
    </citation>
    <scope>NUCLEOTIDE SEQUENCE [LARGE SCALE GENOMIC DNA]</scope>
    <source>
        <tissue evidence="9">Rhizome</tissue>
    </source>
</reference>
<keyword evidence="3 6" id="KW-1133">Transmembrane helix</keyword>
<feature type="transmembrane region" description="Helical" evidence="6">
    <location>
        <begin position="227"/>
        <end position="248"/>
    </location>
</feature>
<evidence type="ECO:0000313" key="10">
    <source>
        <dbReference type="Proteomes" id="UP000734854"/>
    </source>
</evidence>
<dbReference type="PANTHER" id="PTHR21576">
    <property type="entry name" value="UNCHARACTERIZED NODULIN-LIKE PROTEIN"/>
    <property type="match status" value="1"/>
</dbReference>
<dbReference type="Pfam" id="PF06813">
    <property type="entry name" value="Nodulin-like"/>
    <property type="match status" value="1"/>
</dbReference>